<keyword evidence="3" id="KW-1185">Reference proteome</keyword>
<name>A0ABT9BH59_9BACT</name>
<protein>
    <recommendedName>
        <fullName evidence="4">Outer membrane protein beta-barrel domain-containing protein</fullName>
    </recommendedName>
</protein>
<keyword evidence="1" id="KW-0732">Signal</keyword>
<evidence type="ECO:0000256" key="1">
    <source>
        <dbReference type="SAM" id="SignalP"/>
    </source>
</evidence>
<sequence length="253" mass="27327">MRFLISLTLLGALLLGGSSAQAQHSRQRRHFNSQGRPYYRGPLRLTLAGGTAFYNGDLGSFGQNFLGPAVSVGVLYRLRPHLLIGSEFSYFQLGAKDKLTERGLAFRSTNGLGTVLLRFDLLPDESAFSSAGTDPAPFQIYLQAGAGLLLYSPEAYEGTSRATDNTRFLPSEREAFPTQPGATTVYPAMAGVAPVGGGFTVRLNDALHLGLEGNYYFTTTDHIDDVSLRGNPDQKDGFGTVLLKLDWALPSGR</sequence>
<dbReference type="Proteomes" id="UP001176429">
    <property type="component" value="Unassembled WGS sequence"/>
</dbReference>
<feature type="signal peptide" evidence="1">
    <location>
        <begin position="1"/>
        <end position="22"/>
    </location>
</feature>
<gene>
    <name evidence="2" type="ORF">Q5H93_22830</name>
</gene>
<comment type="caution">
    <text evidence="2">The sequence shown here is derived from an EMBL/GenBank/DDBJ whole genome shotgun (WGS) entry which is preliminary data.</text>
</comment>
<evidence type="ECO:0008006" key="4">
    <source>
        <dbReference type="Google" id="ProtNLM"/>
    </source>
</evidence>
<dbReference type="RefSeq" id="WP_305009033.1">
    <property type="nucleotide sequence ID" value="NZ_JAUQSY010000022.1"/>
</dbReference>
<evidence type="ECO:0000313" key="3">
    <source>
        <dbReference type="Proteomes" id="UP001176429"/>
    </source>
</evidence>
<dbReference type="EMBL" id="JAUQSY010000022">
    <property type="protein sequence ID" value="MDO7877592.1"/>
    <property type="molecule type" value="Genomic_DNA"/>
</dbReference>
<proteinExistence type="predicted"/>
<accession>A0ABT9BH59</accession>
<reference evidence="2" key="1">
    <citation type="submission" date="2023-07" db="EMBL/GenBank/DDBJ databases">
        <authorList>
            <person name="Kim M.K."/>
        </authorList>
    </citation>
    <scope>NUCLEOTIDE SEQUENCE</scope>
    <source>
        <strain evidence="2">ASUV-10-1</strain>
    </source>
</reference>
<evidence type="ECO:0000313" key="2">
    <source>
        <dbReference type="EMBL" id="MDO7877592.1"/>
    </source>
</evidence>
<feature type="chain" id="PRO_5047335489" description="Outer membrane protein beta-barrel domain-containing protein" evidence="1">
    <location>
        <begin position="23"/>
        <end position="253"/>
    </location>
</feature>
<organism evidence="2 3">
    <name type="scientific">Hymenobacter aranciens</name>
    <dbReference type="NCBI Taxonomy" id="3063996"/>
    <lineage>
        <taxon>Bacteria</taxon>
        <taxon>Pseudomonadati</taxon>
        <taxon>Bacteroidota</taxon>
        <taxon>Cytophagia</taxon>
        <taxon>Cytophagales</taxon>
        <taxon>Hymenobacteraceae</taxon>
        <taxon>Hymenobacter</taxon>
    </lineage>
</organism>